<dbReference type="InterPro" id="IPR036028">
    <property type="entry name" value="SH3-like_dom_sf"/>
</dbReference>
<dbReference type="CDD" id="cd21388">
    <property type="entry name" value="GAT_STAM"/>
    <property type="match status" value="1"/>
</dbReference>
<dbReference type="PROSITE" id="PS50179">
    <property type="entry name" value="VHS"/>
    <property type="match status" value="1"/>
</dbReference>
<evidence type="ECO:0000256" key="8">
    <source>
        <dbReference type="SAM" id="MobiDB-lite"/>
    </source>
</evidence>
<dbReference type="WBParaSite" id="SMRG1_97360.1">
    <property type="protein sequence ID" value="SMRG1_97360.1"/>
    <property type="gene ID" value="SMRG1_97360"/>
</dbReference>
<feature type="region of interest" description="Disordered" evidence="8">
    <location>
        <begin position="174"/>
        <end position="197"/>
    </location>
</feature>
<dbReference type="AlphaFoldDB" id="A0AA85AR59"/>
<dbReference type="GO" id="GO:0033565">
    <property type="term" value="C:ESCRT-0 complex"/>
    <property type="evidence" value="ECO:0007669"/>
    <property type="project" value="TreeGrafter"/>
</dbReference>
<accession>A0AA85AR59</accession>
<dbReference type="GO" id="GO:0043130">
    <property type="term" value="F:ubiquitin binding"/>
    <property type="evidence" value="ECO:0007669"/>
    <property type="project" value="InterPro"/>
</dbReference>
<comment type="subcellular location">
    <subcellularLocation>
        <location evidence="1">Endosome</location>
    </subcellularLocation>
</comment>
<dbReference type="InterPro" id="IPR002014">
    <property type="entry name" value="VHS_dom"/>
</dbReference>
<reference evidence="12 13" key="1">
    <citation type="submission" date="2023-11" db="UniProtKB">
        <authorList>
            <consortium name="WormBaseParasite"/>
        </authorList>
    </citation>
    <scope>IDENTIFICATION</scope>
</reference>
<dbReference type="CDD" id="cd11820">
    <property type="entry name" value="SH3_STAM"/>
    <property type="match status" value="1"/>
</dbReference>
<evidence type="ECO:0000256" key="6">
    <source>
        <dbReference type="ARBA" id="ARBA00022927"/>
    </source>
</evidence>
<dbReference type="InterPro" id="IPR008942">
    <property type="entry name" value="ENTH_VHS"/>
</dbReference>
<feature type="region of interest" description="Disordered" evidence="8">
    <location>
        <begin position="294"/>
        <end position="314"/>
    </location>
</feature>
<dbReference type="PANTHER" id="PTHR45929">
    <property type="entry name" value="JAK PATHWAY SIGNAL TRANSDUCTION ADAPTOR MOLECULE"/>
    <property type="match status" value="1"/>
</dbReference>
<evidence type="ECO:0000313" key="12">
    <source>
        <dbReference type="WBParaSite" id="SMRG1_97360.1"/>
    </source>
</evidence>
<feature type="region of interest" description="Disordered" evidence="8">
    <location>
        <begin position="211"/>
        <end position="230"/>
    </location>
</feature>
<evidence type="ECO:0000259" key="10">
    <source>
        <dbReference type="PROSITE" id="PS50179"/>
    </source>
</evidence>
<dbReference type="GO" id="GO:0043328">
    <property type="term" value="P:protein transport to vacuole involved in ubiquitin-dependent protein catabolic process via the multivesicular body sorting pathway"/>
    <property type="evidence" value="ECO:0007669"/>
    <property type="project" value="TreeGrafter"/>
</dbReference>
<evidence type="ECO:0000256" key="4">
    <source>
        <dbReference type="ARBA" id="ARBA00022448"/>
    </source>
</evidence>
<dbReference type="InterPro" id="IPR050670">
    <property type="entry name" value="STAM"/>
</dbReference>
<comment type="similarity">
    <text evidence="2">Belongs to the STAM family.</text>
</comment>
<dbReference type="PROSITE" id="PS50330">
    <property type="entry name" value="UIM"/>
    <property type="match status" value="1"/>
</dbReference>
<sequence>MKALIEKCTSEKNTQDNWDLILEICEKYAKQEPAICIQTICKRIFHKNPNVSIRSITLLDACSKNCGKQFNRELASKDFSQLIKKNFSSLQRIPSIKLIDIFEKWSIEFKNDSELALAASFYNWVKTEYPDLVKQAMNERQIVKHGPSRQHVAQLQAKEEEDLAQAIALSLKDTDSSTPSHLNKQSVSTSNEKSSLYPSCSQLPFSSLSTYSTPASSSNASKTTAPRNSKGQVRALYDFEAAEDNELSFKAGELILLLDDSDENWWLGSNNQGQGLFPAQFVKRETELDGVNNVKSSSSEVSHNTDVKKNQSTKKIVPQLDEKKIDECLRLITTVDPTGEFQQDPPELSQLEAECIAMVPLVDPELKLVDKEIIMLTELNQRLLDAFQLYHDIMSRQNSSNAYYTGMSNTIANTTTNPVNPTIPYLPPNTPNIYPYTQPTSSMTKSASAVPMNGFTMPTDLNGTVMFPPTDSYPMSTGIYANPQTETFSGNLPQNLHSGQISSQPFSVQQFYESSQIVPPDVVTQQMQSYPSGSNNYGVPIYPMNDSQSMVYTDQSNNTFSTQRNQ</sequence>
<evidence type="ECO:0000256" key="3">
    <source>
        <dbReference type="ARBA" id="ARBA00022443"/>
    </source>
</evidence>
<dbReference type="Gene3D" id="1.25.40.90">
    <property type="match status" value="1"/>
</dbReference>
<dbReference type="PRINTS" id="PR00452">
    <property type="entry name" value="SH3DOMAIN"/>
</dbReference>
<protein>
    <recommendedName>
        <fullName evidence="14">Signal transducing adapter molecule 1</fullName>
    </recommendedName>
</protein>
<evidence type="ECO:0000259" key="9">
    <source>
        <dbReference type="PROSITE" id="PS50002"/>
    </source>
</evidence>
<keyword evidence="3 7" id="KW-0728">SH3 domain</keyword>
<proteinExistence type="inferred from homology"/>
<dbReference type="Pfam" id="PF02809">
    <property type="entry name" value="UIM"/>
    <property type="match status" value="1"/>
</dbReference>
<dbReference type="SMART" id="SM00326">
    <property type="entry name" value="SH3"/>
    <property type="match status" value="1"/>
</dbReference>
<dbReference type="Proteomes" id="UP000050790">
    <property type="component" value="Unassembled WGS sequence"/>
</dbReference>
<dbReference type="GO" id="GO:0035091">
    <property type="term" value="F:phosphatidylinositol binding"/>
    <property type="evidence" value="ECO:0007669"/>
    <property type="project" value="InterPro"/>
</dbReference>
<feature type="domain" description="VHS" evidence="10">
    <location>
        <begin position="8"/>
        <end position="133"/>
    </location>
</feature>
<dbReference type="WBParaSite" id="SMRG1_97360.2">
    <property type="protein sequence ID" value="SMRG1_97360.2"/>
    <property type="gene ID" value="SMRG1_97360"/>
</dbReference>
<name>A0AA85AR59_9TREM</name>
<feature type="compositionally biased region" description="Polar residues" evidence="8">
    <location>
        <begin position="176"/>
        <end position="197"/>
    </location>
</feature>
<dbReference type="Gene3D" id="1.20.5.1940">
    <property type="match status" value="1"/>
</dbReference>
<dbReference type="PROSITE" id="PS50002">
    <property type="entry name" value="SH3"/>
    <property type="match status" value="1"/>
</dbReference>
<evidence type="ECO:0008006" key="14">
    <source>
        <dbReference type="Google" id="ProtNLM"/>
    </source>
</evidence>
<dbReference type="SUPFAM" id="SSF50044">
    <property type="entry name" value="SH3-domain"/>
    <property type="match status" value="1"/>
</dbReference>
<feature type="domain" description="SH3" evidence="9">
    <location>
        <begin position="228"/>
        <end position="287"/>
    </location>
</feature>
<evidence type="ECO:0000256" key="7">
    <source>
        <dbReference type="PROSITE-ProRule" id="PRU00192"/>
    </source>
</evidence>
<dbReference type="SMART" id="SM00288">
    <property type="entry name" value="VHS"/>
    <property type="match status" value="1"/>
</dbReference>
<dbReference type="InterPro" id="IPR001452">
    <property type="entry name" value="SH3_domain"/>
</dbReference>
<dbReference type="PANTHER" id="PTHR45929:SF3">
    <property type="entry name" value="JAK PATHWAY SIGNAL TRANSDUCTION ADAPTOR MOLECULE"/>
    <property type="match status" value="1"/>
</dbReference>
<dbReference type="Gene3D" id="2.30.30.40">
    <property type="entry name" value="SH3 Domains"/>
    <property type="match status" value="1"/>
</dbReference>
<dbReference type="Pfam" id="PF00790">
    <property type="entry name" value="VHS"/>
    <property type="match status" value="1"/>
</dbReference>
<evidence type="ECO:0000256" key="2">
    <source>
        <dbReference type="ARBA" id="ARBA00009666"/>
    </source>
</evidence>
<organism evidence="11 12">
    <name type="scientific">Schistosoma margrebowiei</name>
    <dbReference type="NCBI Taxonomy" id="48269"/>
    <lineage>
        <taxon>Eukaryota</taxon>
        <taxon>Metazoa</taxon>
        <taxon>Spiralia</taxon>
        <taxon>Lophotrochozoa</taxon>
        <taxon>Platyhelminthes</taxon>
        <taxon>Trematoda</taxon>
        <taxon>Digenea</taxon>
        <taxon>Strigeidida</taxon>
        <taxon>Schistosomatoidea</taxon>
        <taxon>Schistosomatidae</taxon>
        <taxon>Schistosoma</taxon>
    </lineage>
</organism>
<keyword evidence="4" id="KW-0813">Transport</keyword>
<feature type="compositionally biased region" description="Low complexity" evidence="8">
    <location>
        <begin position="211"/>
        <end position="225"/>
    </location>
</feature>
<dbReference type="PRINTS" id="PR01887">
    <property type="entry name" value="SPECTRNALPHA"/>
</dbReference>
<dbReference type="WBParaSite" id="SMRG1_97360.3">
    <property type="protein sequence ID" value="SMRG1_97360.3"/>
    <property type="gene ID" value="SMRG1_97360"/>
</dbReference>
<dbReference type="InterPro" id="IPR003903">
    <property type="entry name" value="UIM_dom"/>
</dbReference>
<dbReference type="Pfam" id="PF00018">
    <property type="entry name" value="SH3_1"/>
    <property type="match status" value="1"/>
</dbReference>
<dbReference type="SUPFAM" id="SSF48464">
    <property type="entry name" value="ENTH/VHS domain"/>
    <property type="match status" value="1"/>
</dbReference>
<evidence type="ECO:0000256" key="1">
    <source>
        <dbReference type="ARBA" id="ARBA00004177"/>
    </source>
</evidence>
<keyword evidence="6" id="KW-0653">Protein transport</keyword>
<evidence type="ECO:0000313" key="11">
    <source>
        <dbReference type="Proteomes" id="UP000050790"/>
    </source>
</evidence>
<evidence type="ECO:0000313" key="13">
    <source>
        <dbReference type="WBParaSite" id="SMRG1_97360.2"/>
    </source>
</evidence>
<keyword evidence="5" id="KW-0967">Endosome</keyword>
<evidence type="ECO:0000256" key="5">
    <source>
        <dbReference type="ARBA" id="ARBA00022753"/>
    </source>
</evidence>